<keyword evidence="2" id="KW-1185">Reference proteome</keyword>
<name>A0A0D8J3R1_9FIRM</name>
<accession>A0A0D8J3R1</accession>
<dbReference type="SUPFAM" id="SSF52540">
    <property type="entry name" value="P-loop containing nucleoside triphosphate hydrolases"/>
    <property type="match status" value="1"/>
</dbReference>
<gene>
    <name evidence="1" type="ORF">TQ39_07065</name>
</gene>
<dbReference type="Gene3D" id="3.40.50.300">
    <property type="entry name" value="P-loop containing nucleotide triphosphate hydrolases"/>
    <property type="match status" value="1"/>
</dbReference>
<dbReference type="AlphaFoldDB" id="A0A0D8J3R1"/>
<organism evidence="1 2">
    <name type="scientific">Ruthenibacterium lactatiformans</name>
    <dbReference type="NCBI Taxonomy" id="1550024"/>
    <lineage>
        <taxon>Bacteria</taxon>
        <taxon>Bacillati</taxon>
        <taxon>Bacillota</taxon>
        <taxon>Clostridia</taxon>
        <taxon>Eubacteriales</taxon>
        <taxon>Oscillospiraceae</taxon>
        <taxon>Ruthenibacterium</taxon>
    </lineage>
</organism>
<protein>
    <recommendedName>
        <fullName evidence="3">Uridine kinase</fullName>
    </recommendedName>
</protein>
<dbReference type="Proteomes" id="UP000032483">
    <property type="component" value="Unassembled WGS sequence"/>
</dbReference>
<proteinExistence type="predicted"/>
<dbReference type="EMBL" id="JXXK01000007">
    <property type="protein sequence ID" value="KJF40423.1"/>
    <property type="molecule type" value="Genomic_DNA"/>
</dbReference>
<evidence type="ECO:0000313" key="1">
    <source>
        <dbReference type="EMBL" id="KJF40423.1"/>
    </source>
</evidence>
<dbReference type="InterPro" id="IPR027417">
    <property type="entry name" value="P-loop_NTPase"/>
</dbReference>
<comment type="caution">
    <text evidence="1">The sequence shown here is derived from an EMBL/GenBank/DDBJ whole genome shotgun (WGS) entry which is preliminary data.</text>
</comment>
<evidence type="ECO:0000313" key="2">
    <source>
        <dbReference type="Proteomes" id="UP000032483"/>
    </source>
</evidence>
<sequence>MLLAQRVLESVFPGGHALLAIDGRCGSGKSTLAAHMAQVFGCPVFHMDDFFLPPELRTPERLAQPGENVHHERFLREALEPFAAGQPVRFCPFDCSAGVPGSAVEIPAASFAVVEGSYSLHPSLRGHYTASVFVTCAQAVQRARLTARGGADSWTVFEARWIPLEETYFKAHAVQALADLTLDTTPFA</sequence>
<reference evidence="1" key="1">
    <citation type="submission" date="2015-02" db="EMBL/GenBank/DDBJ databases">
        <title>A novel member of the family Ruminococcaceae isolated from human feces.</title>
        <authorList>
            <person name="Shkoporov A.N."/>
            <person name="Chaplin A.V."/>
            <person name="Motuzova O.V."/>
            <person name="Kafarskaia L.I."/>
            <person name="Khokhlova E.V."/>
            <person name="Efimov B.A."/>
        </authorList>
    </citation>
    <scope>NUCLEOTIDE SEQUENCE [LARGE SCALE GENOMIC DNA]</scope>
    <source>
        <strain evidence="1">585-1</strain>
    </source>
</reference>
<evidence type="ECO:0008006" key="3">
    <source>
        <dbReference type="Google" id="ProtNLM"/>
    </source>
</evidence>